<dbReference type="Proteomes" id="UP000757232">
    <property type="component" value="Unassembled WGS sequence"/>
</dbReference>
<feature type="compositionally biased region" description="Basic and acidic residues" evidence="1">
    <location>
        <begin position="114"/>
        <end position="124"/>
    </location>
</feature>
<dbReference type="AlphaFoldDB" id="A0A9Q5I0H4"/>
<gene>
    <name evidence="3" type="ORF">A7U60_g3404</name>
</gene>
<sequence length="124" mass="13308">MSRSGYDKSLRKGGAGQHNWGSVRDELELEREALEDAEIDEGELAETSLDVNAAVRPVADGPPTERPSSPLSPEEVEKARKLRAKGLKEDVNLASIARTSAAVSTSPKAPSLEITRDADTRSIP</sequence>
<feature type="compositionally biased region" description="Basic and acidic residues" evidence="1">
    <location>
        <begin position="1"/>
        <end position="10"/>
    </location>
</feature>
<proteinExistence type="predicted"/>
<accession>A0A9Q5I0H4</accession>
<dbReference type="InterPro" id="IPR006861">
    <property type="entry name" value="HABP4_PAIRBP1-bd"/>
</dbReference>
<keyword evidence="4" id="KW-1185">Reference proteome</keyword>
<dbReference type="EMBL" id="LNZH02000156">
    <property type="protein sequence ID" value="OCB89427.1"/>
    <property type="molecule type" value="Genomic_DNA"/>
</dbReference>
<reference evidence="3" key="1">
    <citation type="submission" date="2016-06" db="EMBL/GenBank/DDBJ databases">
        <title>Draft Genome sequence of the fungus Inonotus baumii.</title>
        <authorList>
            <person name="Zhu H."/>
            <person name="Lin W."/>
        </authorList>
    </citation>
    <scope>NUCLEOTIDE SEQUENCE</scope>
    <source>
        <strain evidence="3">821</strain>
    </source>
</reference>
<feature type="region of interest" description="Disordered" evidence="1">
    <location>
        <begin position="36"/>
        <end position="79"/>
    </location>
</feature>
<protein>
    <recommendedName>
        <fullName evidence="2">Hyaluronan/mRNA-binding protein domain-containing protein</fullName>
    </recommendedName>
</protein>
<evidence type="ECO:0000313" key="3">
    <source>
        <dbReference type="EMBL" id="OCB89427.1"/>
    </source>
</evidence>
<comment type="caution">
    <text evidence="3">The sequence shown here is derived from an EMBL/GenBank/DDBJ whole genome shotgun (WGS) entry which is preliminary data.</text>
</comment>
<dbReference type="Pfam" id="PF04774">
    <property type="entry name" value="HABP4_PAI-RBP1"/>
    <property type="match status" value="1"/>
</dbReference>
<evidence type="ECO:0000259" key="2">
    <source>
        <dbReference type="Pfam" id="PF04774"/>
    </source>
</evidence>
<organism evidence="3 4">
    <name type="scientific">Sanghuangporus baumii</name>
    <name type="common">Phellinus baumii</name>
    <dbReference type="NCBI Taxonomy" id="108892"/>
    <lineage>
        <taxon>Eukaryota</taxon>
        <taxon>Fungi</taxon>
        <taxon>Dikarya</taxon>
        <taxon>Basidiomycota</taxon>
        <taxon>Agaricomycotina</taxon>
        <taxon>Agaricomycetes</taxon>
        <taxon>Hymenochaetales</taxon>
        <taxon>Hymenochaetaceae</taxon>
        <taxon>Sanghuangporus</taxon>
    </lineage>
</organism>
<evidence type="ECO:0000313" key="4">
    <source>
        <dbReference type="Proteomes" id="UP000757232"/>
    </source>
</evidence>
<feature type="region of interest" description="Disordered" evidence="1">
    <location>
        <begin position="1"/>
        <end position="24"/>
    </location>
</feature>
<dbReference type="OrthoDB" id="2562681at2759"/>
<name>A0A9Q5I0H4_SANBA</name>
<feature type="region of interest" description="Disordered" evidence="1">
    <location>
        <begin position="99"/>
        <end position="124"/>
    </location>
</feature>
<feature type="domain" description="Hyaluronan/mRNA-binding protein" evidence="2">
    <location>
        <begin position="3"/>
        <end position="38"/>
    </location>
</feature>
<evidence type="ECO:0000256" key="1">
    <source>
        <dbReference type="SAM" id="MobiDB-lite"/>
    </source>
</evidence>
<feature type="compositionally biased region" description="Polar residues" evidence="1">
    <location>
        <begin position="99"/>
        <end position="108"/>
    </location>
</feature>